<comment type="caution">
    <text evidence="18">The sequence shown here is derived from an EMBL/GenBank/DDBJ whole genome shotgun (WGS) entry which is preliminary data.</text>
</comment>
<dbReference type="InterPro" id="IPR005930">
    <property type="entry name" value="Pyruv_COase"/>
</dbReference>
<dbReference type="SMART" id="SM00878">
    <property type="entry name" value="Biotin_carb_C"/>
    <property type="match status" value="1"/>
</dbReference>
<dbReference type="InterPro" id="IPR005481">
    <property type="entry name" value="BC-like_N"/>
</dbReference>
<dbReference type="SUPFAM" id="SSF51230">
    <property type="entry name" value="Single hybrid motif"/>
    <property type="match status" value="1"/>
</dbReference>
<dbReference type="Pfam" id="PF00364">
    <property type="entry name" value="Biotin_lipoyl"/>
    <property type="match status" value="1"/>
</dbReference>
<feature type="domain" description="ATP-grasp" evidence="15">
    <location>
        <begin position="121"/>
        <end position="317"/>
    </location>
</feature>
<feature type="binding site" evidence="11">
    <location>
        <position position="533"/>
    </location>
    <ligand>
        <name>Mn(2+)</name>
        <dbReference type="ChEBI" id="CHEBI:29035"/>
    </ligand>
</feature>
<evidence type="ECO:0000256" key="4">
    <source>
        <dbReference type="ARBA" id="ARBA00022723"/>
    </source>
</evidence>
<dbReference type="NCBIfam" id="TIGR01235">
    <property type="entry name" value="pyruv_carbox"/>
    <property type="match status" value="1"/>
</dbReference>
<protein>
    <recommendedName>
        <fullName evidence="2 8">Pyruvate carboxylase</fullName>
        <ecNumber evidence="2 8">6.4.1.1</ecNumber>
    </recommendedName>
</protein>
<dbReference type="GO" id="GO:0046872">
    <property type="term" value="F:metal ion binding"/>
    <property type="evidence" value="ECO:0007669"/>
    <property type="project" value="UniProtKB-KW"/>
</dbReference>
<keyword evidence="18" id="KW-0670">Pyruvate</keyword>
<dbReference type="FunFam" id="3.20.20.70:FF:000120">
    <property type="entry name" value="Pyruvate carboxylase"/>
    <property type="match status" value="1"/>
</dbReference>
<evidence type="ECO:0000256" key="12">
    <source>
        <dbReference type="PIRSR" id="PIRSR001594-4"/>
    </source>
</evidence>
<dbReference type="Gene3D" id="3.20.20.70">
    <property type="entry name" value="Aldolase class I"/>
    <property type="match status" value="1"/>
</dbReference>
<evidence type="ECO:0000256" key="6">
    <source>
        <dbReference type="ARBA" id="ARBA00022840"/>
    </source>
</evidence>
<keyword evidence="3 8" id="KW-0436">Ligase</keyword>
<dbReference type="FunFam" id="3.30.1490.20:FF:000003">
    <property type="entry name" value="acetyl-CoA carboxylase isoform X1"/>
    <property type="match status" value="1"/>
</dbReference>
<evidence type="ECO:0000313" key="18">
    <source>
        <dbReference type="EMBL" id="MBB4685455.1"/>
    </source>
</evidence>
<feature type="domain" description="Biotin carboxylation" evidence="16">
    <location>
        <begin position="1"/>
        <end position="450"/>
    </location>
</feature>
<organism evidence="18 19">
    <name type="scientific">Amycolatopsis jiangsuensis</name>
    <dbReference type="NCBI Taxonomy" id="1181879"/>
    <lineage>
        <taxon>Bacteria</taxon>
        <taxon>Bacillati</taxon>
        <taxon>Actinomycetota</taxon>
        <taxon>Actinomycetes</taxon>
        <taxon>Pseudonocardiales</taxon>
        <taxon>Pseudonocardiaceae</taxon>
        <taxon>Amycolatopsis</taxon>
    </lineage>
</organism>
<dbReference type="Gene3D" id="3.10.600.10">
    <property type="entry name" value="pyruvate carboxylase f1077a mutant domain"/>
    <property type="match status" value="1"/>
</dbReference>
<dbReference type="SUPFAM" id="SSF51246">
    <property type="entry name" value="Rudiment single hybrid motif"/>
    <property type="match status" value="1"/>
</dbReference>
<feature type="binding site" evidence="10">
    <location>
        <position position="117"/>
    </location>
    <ligand>
        <name>ATP</name>
        <dbReference type="ChEBI" id="CHEBI:30616"/>
    </ligand>
</feature>
<dbReference type="InterPro" id="IPR011761">
    <property type="entry name" value="ATP-grasp"/>
</dbReference>
<feature type="binding site" evidence="10">
    <location>
        <position position="235"/>
    </location>
    <ligand>
        <name>ATP</name>
        <dbReference type="ChEBI" id="CHEBI:30616"/>
    </ligand>
</feature>
<dbReference type="InterPro" id="IPR055268">
    <property type="entry name" value="PCB-like"/>
</dbReference>
<dbReference type="FunFam" id="3.30.470.20:FF:000012">
    <property type="entry name" value="Pyruvate carboxylase"/>
    <property type="match status" value="1"/>
</dbReference>
<evidence type="ECO:0000256" key="9">
    <source>
        <dbReference type="PIRSR" id="PIRSR001594-1"/>
    </source>
</evidence>
<dbReference type="NCBIfam" id="NF009554">
    <property type="entry name" value="PRK12999.1"/>
    <property type="match status" value="1"/>
</dbReference>
<dbReference type="GO" id="GO:0005524">
    <property type="term" value="F:ATP binding"/>
    <property type="evidence" value="ECO:0007669"/>
    <property type="project" value="UniProtKB-UniRule"/>
</dbReference>
<evidence type="ECO:0000259" key="16">
    <source>
        <dbReference type="PROSITE" id="PS50979"/>
    </source>
</evidence>
<evidence type="ECO:0000256" key="10">
    <source>
        <dbReference type="PIRSR" id="PIRSR001594-2"/>
    </source>
</evidence>
<dbReference type="SUPFAM" id="SSF89000">
    <property type="entry name" value="post-HMGL domain-like"/>
    <property type="match status" value="1"/>
</dbReference>
<dbReference type="InterPro" id="IPR011764">
    <property type="entry name" value="Biotin_carboxylation_dom"/>
</dbReference>
<dbReference type="FunFam" id="2.40.50.100:FF:000003">
    <property type="entry name" value="Acetyl-CoA carboxylase biotin carboxyl carrier protein"/>
    <property type="match status" value="1"/>
</dbReference>
<dbReference type="RefSeq" id="WP_184780482.1">
    <property type="nucleotide sequence ID" value="NZ_JACHMG010000001.1"/>
</dbReference>
<dbReference type="InterPro" id="IPR016185">
    <property type="entry name" value="PreATP-grasp_dom_sf"/>
</dbReference>
<dbReference type="InterPro" id="IPR003379">
    <property type="entry name" value="Carboxylase_cons_dom"/>
</dbReference>
<dbReference type="PROSITE" id="PS50975">
    <property type="entry name" value="ATP_GRASP"/>
    <property type="match status" value="1"/>
</dbReference>
<evidence type="ECO:0000256" key="1">
    <source>
        <dbReference type="ARBA" id="ARBA00001953"/>
    </source>
</evidence>
<feature type="region of interest" description="Disordered" evidence="13">
    <location>
        <begin position="474"/>
        <end position="504"/>
    </location>
</feature>
<dbReference type="EMBL" id="JACHMG010000001">
    <property type="protein sequence ID" value="MBB4685455.1"/>
    <property type="molecule type" value="Genomic_DNA"/>
</dbReference>
<dbReference type="PROSITE" id="PS50979">
    <property type="entry name" value="BC"/>
    <property type="match status" value="1"/>
</dbReference>
<feature type="binding site" evidence="11">
    <location>
        <position position="732"/>
    </location>
    <ligand>
        <name>Mn(2+)</name>
        <dbReference type="ChEBI" id="CHEBI:29035"/>
    </ligand>
</feature>
<dbReference type="PROSITE" id="PS50968">
    <property type="entry name" value="BIOTINYL_LIPOYL"/>
    <property type="match status" value="1"/>
</dbReference>
<feature type="region of interest" description="Disordered" evidence="13">
    <location>
        <begin position="929"/>
        <end position="950"/>
    </location>
</feature>
<dbReference type="GO" id="GO:0005737">
    <property type="term" value="C:cytoplasm"/>
    <property type="evidence" value="ECO:0007669"/>
    <property type="project" value="TreeGrafter"/>
</dbReference>
<feature type="domain" description="Lipoyl-binding" evidence="14">
    <location>
        <begin position="1050"/>
        <end position="1124"/>
    </location>
</feature>
<dbReference type="PANTHER" id="PTHR43778:SF2">
    <property type="entry name" value="PYRUVATE CARBOXYLASE, MITOCHONDRIAL"/>
    <property type="match status" value="1"/>
</dbReference>
<feature type="active site" evidence="9">
    <location>
        <position position="292"/>
    </location>
</feature>
<dbReference type="Gene3D" id="2.40.50.100">
    <property type="match status" value="1"/>
</dbReference>
<evidence type="ECO:0000256" key="3">
    <source>
        <dbReference type="ARBA" id="ARBA00022598"/>
    </source>
</evidence>
<feature type="binding site" evidence="10">
    <location>
        <position position="605"/>
    </location>
    <ligand>
        <name>substrate</name>
    </ligand>
</feature>
<dbReference type="SUPFAM" id="SSF56059">
    <property type="entry name" value="Glutathione synthetase ATP-binding domain-like"/>
    <property type="match status" value="1"/>
</dbReference>
<feature type="binding site" evidence="10">
    <location>
        <position position="867"/>
    </location>
    <ligand>
        <name>substrate</name>
    </ligand>
</feature>
<dbReference type="Pfam" id="PF02436">
    <property type="entry name" value="PYC_OADA"/>
    <property type="match status" value="1"/>
</dbReference>
<dbReference type="GO" id="GO:0004736">
    <property type="term" value="F:pyruvate carboxylase activity"/>
    <property type="evidence" value="ECO:0007669"/>
    <property type="project" value="UniProtKB-EC"/>
</dbReference>
<dbReference type="InterPro" id="IPR005482">
    <property type="entry name" value="Biotin_COase_C"/>
</dbReference>
<evidence type="ECO:0000256" key="5">
    <source>
        <dbReference type="ARBA" id="ARBA00022741"/>
    </source>
</evidence>
<gene>
    <name evidence="18" type="ORF">BJY18_002940</name>
</gene>
<dbReference type="PROSITE" id="PS50991">
    <property type="entry name" value="PYR_CT"/>
    <property type="match status" value="1"/>
</dbReference>
<evidence type="ECO:0000259" key="17">
    <source>
        <dbReference type="PROSITE" id="PS50991"/>
    </source>
</evidence>
<dbReference type="Pfam" id="PF00682">
    <property type="entry name" value="HMGL-like"/>
    <property type="match status" value="1"/>
</dbReference>
<dbReference type="NCBIfam" id="NF006761">
    <property type="entry name" value="PRK09282.1"/>
    <property type="match status" value="1"/>
</dbReference>
<evidence type="ECO:0000256" key="13">
    <source>
        <dbReference type="SAM" id="MobiDB-lite"/>
    </source>
</evidence>
<feature type="modified residue" description="N6-carboxylysine" evidence="12">
    <location>
        <position position="703"/>
    </location>
</feature>
<dbReference type="CDD" id="cd07937">
    <property type="entry name" value="DRE_TIM_PC_TC_5S"/>
    <property type="match status" value="1"/>
</dbReference>
<evidence type="ECO:0000256" key="11">
    <source>
        <dbReference type="PIRSR" id="PIRSR001594-3"/>
    </source>
</evidence>
<dbReference type="FunFam" id="3.10.600.10:FF:000003">
    <property type="entry name" value="Pyruvate carboxylase"/>
    <property type="match status" value="1"/>
</dbReference>
<comment type="cofactor">
    <cofactor evidence="1 8">
        <name>biotin</name>
        <dbReference type="ChEBI" id="CHEBI:57586"/>
    </cofactor>
</comment>
<dbReference type="Pfam" id="PF02785">
    <property type="entry name" value="Biotin_carb_C"/>
    <property type="match status" value="1"/>
</dbReference>
<proteinExistence type="predicted"/>
<evidence type="ECO:0000256" key="7">
    <source>
        <dbReference type="ARBA" id="ARBA00023267"/>
    </source>
</evidence>
<dbReference type="CDD" id="cd06850">
    <property type="entry name" value="biotinyl_domain"/>
    <property type="match status" value="1"/>
</dbReference>
<feature type="modified residue" description="N6-biotinyllysine" evidence="12">
    <location>
        <position position="1090"/>
    </location>
</feature>
<feature type="binding site" description="via carbamate group" evidence="11">
    <location>
        <position position="703"/>
    </location>
    <ligand>
        <name>Mn(2+)</name>
        <dbReference type="ChEBI" id="CHEBI:29035"/>
    </ligand>
</feature>
<dbReference type="InterPro" id="IPR011054">
    <property type="entry name" value="Rudment_hybrid_motif"/>
</dbReference>
<dbReference type="AlphaFoldDB" id="A0A840IVJ8"/>
<dbReference type="Pfam" id="PF00289">
    <property type="entry name" value="Biotin_carb_N"/>
    <property type="match status" value="1"/>
</dbReference>
<keyword evidence="19" id="KW-1185">Reference proteome</keyword>
<keyword evidence="5 8" id="KW-0547">Nucleotide-binding</keyword>
<dbReference type="InterPro" id="IPR000891">
    <property type="entry name" value="PYR_CT"/>
</dbReference>
<feature type="domain" description="Pyruvate carboxyltransferase" evidence="17">
    <location>
        <begin position="524"/>
        <end position="793"/>
    </location>
</feature>
<sequence>MFRKVLVANRGEIAIRAFRAGYELGAGTVAVFPHEDRNSLHRLKADEAYEIGEPGHPVRAYLSVEEIVKAAQKAGADAVYPGYGFLSENPDLALACEEAGITFVGPSADILELTGNKARAVKAAREAGVPVLGSSQPSSDVDELVAAADDLGFPVFVKAVAGGGGRGMRRVEDPAQLRESIEAAAREAESAFGDPTVFLEKAVVEPRHIEVQILADGEGNVIHLFERDCSVQRRHQKVVELAPAPNLDPDLRDRICADAVRFARQIGYRNAGTVEFLLDRQGNHVFIEMNPRIQVEHTVTEEVTDVDLVQSQLRIASGETLDDLGLSQDKIYLRGAALQCRITTEDPANGFRPDIGMISAYRSPGGSGIRLDGGTAFSGTEISAHFDSLLVKLTCRGRDFRTAVGRARRAVAEFRIRGVATNIPFLQAVLDDQDFREGRVTTSFIEERPHLLTARHSADRGTRLLTYLADQTVNRPHGERPRTPDAATKLPKLSELAPPDGSKQKLTELGPAGFASWLRESPLLGVTDTTFRDAHQSLLATRVRTKDLLAVAPVVAATVPQLLSLECWGGATYDVALRFLAEDPWERLEQLRKAVPNICLQMLLRGRNTVGYTPYPTEVTTAFVEEATATGIDIFRIFDALNDVEQMRPAIEAVRETGTAVAEVALCYTSDLSDPNEKLYTLDYYLKLAEQIVGAGAHILAIKDMAGLLRAPAAARLVTALRKEFDLPVHIHTHDTAGGQLATYLSAIQAGADAVDGAVSSMAGTTSQPSLGSIVAATDHSARSTGLDLQAIGDLEPYWESVRKIYAPFEAGLASPTGRVYHHEIPGGQLSNLRTQAIALGLGDRFEDIEAMYAAADRILGHLVKVTPSSKVVGDLALHLVGAGVTPADFEAEPNRFDIPDSVIGFLHGELGDPPGGWPEPFRTKALEGRSAAKPVTELSEEDHKELTDDRRGTLNRLLFPGPTREFLVHREAYGDTSVLPSKDFFYGLRPGEEYSVDLEPGVRLLIELEAIGEADERGVRTVMSTLNGQLRPIQIRDRSIASDIPVTEKADKGNPKQIAAPFAGVVTLQVAEGDQVEAGATVATIEAMKMEASITASAAGKVGRLAITSVQQVEGGDLLIVLE</sequence>
<evidence type="ECO:0000313" key="19">
    <source>
        <dbReference type="Proteomes" id="UP000581769"/>
    </source>
</evidence>
<keyword evidence="7 8" id="KW-0092">Biotin</keyword>
<dbReference type="Pfam" id="PF02786">
    <property type="entry name" value="CPSase_L_D2"/>
    <property type="match status" value="1"/>
</dbReference>
<accession>A0A840IVJ8</accession>
<dbReference type="InterPro" id="IPR013785">
    <property type="entry name" value="Aldolase_TIM"/>
</dbReference>
<dbReference type="Gene3D" id="3.30.470.20">
    <property type="entry name" value="ATP-grasp fold, B domain"/>
    <property type="match status" value="1"/>
</dbReference>
<dbReference type="InterPro" id="IPR011053">
    <property type="entry name" value="Single_hybrid_motif"/>
</dbReference>
<evidence type="ECO:0000256" key="8">
    <source>
        <dbReference type="PIRNR" id="PIRNR001594"/>
    </source>
</evidence>
<evidence type="ECO:0000256" key="2">
    <source>
        <dbReference type="ARBA" id="ARBA00013057"/>
    </source>
</evidence>
<name>A0A840IVJ8_9PSEU</name>
<comment type="catalytic activity">
    <reaction evidence="8">
        <text>hydrogencarbonate + pyruvate + ATP = oxaloacetate + ADP + phosphate + H(+)</text>
        <dbReference type="Rhea" id="RHEA:20844"/>
        <dbReference type="ChEBI" id="CHEBI:15361"/>
        <dbReference type="ChEBI" id="CHEBI:15378"/>
        <dbReference type="ChEBI" id="CHEBI:16452"/>
        <dbReference type="ChEBI" id="CHEBI:17544"/>
        <dbReference type="ChEBI" id="CHEBI:30616"/>
        <dbReference type="ChEBI" id="CHEBI:43474"/>
        <dbReference type="ChEBI" id="CHEBI:456216"/>
        <dbReference type="EC" id="6.4.1.1"/>
    </reaction>
</comment>
<dbReference type="PROSITE" id="PS00867">
    <property type="entry name" value="CPSASE_2"/>
    <property type="match status" value="1"/>
</dbReference>
<comment type="function">
    <text evidence="8">Catalyzes a 2-step reaction, involving the ATP-dependent carboxylation of the covalently attached biotin in the first step and the transfer of the carboxyl group to pyruvate in the second.</text>
</comment>
<feature type="binding site" evidence="11">
    <location>
        <position position="734"/>
    </location>
    <ligand>
        <name>Mn(2+)</name>
        <dbReference type="ChEBI" id="CHEBI:29035"/>
    </ligand>
</feature>
<evidence type="ECO:0000259" key="15">
    <source>
        <dbReference type="PROSITE" id="PS50975"/>
    </source>
</evidence>
<dbReference type="PANTHER" id="PTHR43778">
    <property type="entry name" value="PYRUVATE CARBOXYLASE"/>
    <property type="match status" value="1"/>
</dbReference>
<dbReference type="EC" id="6.4.1.1" evidence="2 8"/>
<dbReference type="InterPro" id="IPR000089">
    <property type="entry name" value="Biotin_lipoyl"/>
</dbReference>
<evidence type="ECO:0000259" key="14">
    <source>
        <dbReference type="PROSITE" id="PS50968"/>
    </source>
</evidence>
<feature type="binding site" evidence="10">
    <location>
        <position position="200"/>
    </location>
    <ligand>
        <name>ATP</name>
        <dbReference type="ChEBI" id="CHEBI:30616"/>
    </ligand>
</feature>
<keyword evidence="4 11" id="KW-0479">Metal-binding</keyword>
<keyword evidence="6 8" id="KW-0067">ATP-binding</keyword>
<dbReference type="Proteomes" id="UP000581769">
    <property type="component" value="Unassembled WGS sequence"/>
</dbReference>
<dbReference type="SUPFAM" id="SSF52440">
    <property type="entry name" value="PreATP-grasp domain"/>
    <property type="match status" value="1"/>
</dbReference>
<dbReference type="PIRSF" id="PIRSF001594">
    <property type="entry name" value="Pyruv_carbox"/>
    <property type="match status" value="1"/>
</dbReference>
<dbReference type="InterPro" id="IPR005479">
    <property type="entry name" value="CPAse_ATP-bd"/>
</dbReference>
<reference evidence="18 19" key="1">
    <citation type="submission" date="2020-08" db="EMBL/GenBank/DDBJ databases">
        <title>Sequencing the genomes of 1000 actinobacteria strains.</title>
        <authorList>
            <person name="Klenk H.-P."/>
        </authorList>
    </citation>
    <scope>NUCLEOTIDE SEQUENCE [LARGE SCALE GENOMIC DNA]</scope>
    <source>
        <strain evidence="18 19">DSM 45859</strain>
    </source>
</reference>
<dbReference type="GO" id="GO:0006094">
    <property type="term" value="P:gluconeogenesis"/>
    <property type="evidence" value="ECO:0007669"/>
    <property type="project" value="InterPro"/>
</dbReference>
<dbReference type="SUPFAM" id="SSF51569">
    <property type="entry name" value="Aldolase"/>
    <property type="match status" value="1"/>
</dbReference>